<dbReference type="InterPro" id="IPR001279">
    <property type="entry name" value="Metallo-B-lactamas"/>
</dbReference>
<keyword evidence="5" id="KW-0862">Zinc</keyword>
<feature type="domain" description="Metallo-beta-lactamase" evidence="6">
    <location>
        <begin position="33"/>
        <end position="269"/>
    </location>
</feature>
<accession>A0A0S2DK85</accession>
<dbReference type="GO" id="GO:0046872">
    <property type="term" value="F:metal ion binding"/>
    <property type="evidence" value="ECO:0007669"/>
    <property type="project" value="UniProtKB-KW"/>
</dbReference>
<dbReference type="OrthoDB" id="5443440at2"/>
<dbReference type="GO" id="GO:0016787">
    <property type="term" value="F:hydrolase activity"/>
    <property type="evidence" value="ECO:0007669"/>
    <property type="project" value="UniProtKB-KW"/>
</dbReference>
<dbReference type="AlphaFoldDB" id="A0A0S2DK85"/>
<evidence type="ECO:0000256" key="1">
    <source>
        <dbReference type="ARBA" id="ARBA00001947"/>
    </source>
</evidence>
<dbReference type="PANTHER" id="PTHR42978">
    <property type="entry name" value="QUORUM-QUENCHING LACTONASE YTNP-RELATED-RELATED"/>
    <property type="match status" value="1"/>
</dbReference>
<evidence type="ECO:0000256" key="5">
    <source>
        <dbReference type="ARBA" id="ARBA00022833"/>
    </source>
</evidence>
<comment type="similarity">
    <text evidence="2">Belongs to the metallo-beta-lactamase superfamily.</text>
</comment>
<dbReference type="STRING" id="69.GLE_3612"/>
<dbReference type="Proteomes" id="UP000061569">
    <property type="component" value="Chromosome"/>
</dbReference>
<dbReference type="PATRIC" id="fig|69.6.peg.3556"/>
<evidence type="ECO:0000256" key="2">
    <source>
        <dbReference type="ARBA" id="ARBA00007749"/>
    </source>
</evidence>
<gene>
    <name evidence="7" type="ORF">GLE_3612</name>
</gene>
<protein>
    <submittedName>
        <fullName evidence="7">Metallo-beta-lactamase domain protein</fullName>
    </submittedName>
</protein>
<evidence type="ECO:0000259" key="6">
    <source>
        <dbReference type="SMART" id="SM00849"/>
    </source>
</evidence>
<comment type="cofactor">
    <cofactor evidence="1">
        <name>Zn(2+)</name>
        <dbReference type="ChEBI" id="CHEBI:29105"/>
    </cofactor>
</comment>
<dbReference type="InterPro" id="IPR051013">
    <property type="entry name" value="MBL_superfamily_lactonases"/>
</dbReference>
<dbReference type="SMART" id="SM00849">
    <property type="entry name" value="Lactamase_B"/>
    <property type="match status" value="1"/>
</dbReference>
<keyword evidence="4" id="KW-0378">Hydrolase</keyword>
<organism evidence="7 8">
    <name type="scientific">Lysobacter enzymogenes</name>
    <dbReference type="NCBI Taxonomy" id="69"/>
    <lineage>
        <taxon>Bacteria</taxon>
        <taxon>Pseudomonadati</taxon>
        <taxon>Pseudomonadota</taxon>
        <taxon>Gammaproteobacteria</taxon>
        <taxon>Lysobacterales</taxon>
        <taxon>Lysobacteraceae</taxon>
        <taxon>Lysobacter</taxon>
    </lineage>
</organism>
<evidence type="ECO:0000256" key="4">
    <source>
        <dbReference type="ARBA" id="ARBA00022801"/>
    </source>
</evidence>
<dbReference type="KEGG" id="lez:GLE_3612"/>
<reference evidence="7 8" key="1">
    <citation type="submission" date="2015-11" db="EMBL/GenBank/DDBJ databases">
        <title>Genome sequences of Lysobacter enzymogenes strain C3 and Lysobacter antibioticus ATCC 29479.</title>
        <authorList>
            <person name="Kobayashi D.Y."/>
        </authorList>
    </citation>
    <scope>NUCLEOTIDE SEQUENCE [LARGE SCALE GENOMIC DNA]</scope>
    <source>
        <strain evidence="7 8">C3</strain>
    </source>
</reference>
<name>A0A0S2DK85_LYSEN</name>
<dbReference type="CDD" id="cd07730">
    <property type="entry name" value="metallo-hydrolase-like_MBL-fold"/>
    <property type="match status" value="1"/>
</dbReference>
<evidence type="ECO:0000256" key="3">
    <source>
        <dbReference type="ARBA" id="ARBA00022723"/>
    </source>
</evidence>
<dbReference type="EMBL" id="CP013140">
    <property type="protein sequence ID" value="ALN58956.1"/>
    <property type="molecule type" value="Genomic_DNA"/>
</dbReference>
<evidence type="ECO:0000313" key="7">
    <source>
        <dbReference type="EMBL" id="ALN58956.1"/>
    </source>
</evidence>
<sequence>MSGEVALTLAASGHSCADPRHLGLAAGARMRFPAGWALIEHPVQGAILFDCGYGPDAREAMRAGLRWVYRRAIHACCPPHADAAHLLRQRGLDADDVRLLVISHFHPDHIGGLGEFRNARFVAHAQGWRRIGQAGWLELLHAQIWKELLPADFAERLQLLDEDGRRPLAADLAGLGEGWDLFGDGSLHALSLPGHARGQIGLALRTRDGERVVLAADAFWRREQLDRPQALPWLTQLLAMDDAGAYLDTLRRLARFRDTHHGAWVIPSHCADTLAQWRERHPQSVLDAAD</sequence>
<proteinExistence type="inferred from homology"/>
<keyword evidence="3" id="KW-0479">Metal-binding</keyword>
<evidence type="ECO:0000313" key="8">
    <source>
        <dbReference type="Proteomes" id="UP000061569"/>
    </source>
</evidence>
<dbReference type="Gene3D" id="3.60.15.10">
    <property type="entry name" value="Ribonuclease Z/Hydroxyacylglutathione hydrolase-like"/>
    <property type="match status" value="1"/>
</dbReference>
<dbReference type="InterPro" id="IPR036866">
    <property type="entry name" value="RibonucZ/Hydroxyglut_hydro"/>
</dbReference>
<dbReference type="Pfam" id="PF00753">
    <property type="entry name" value="Lactamase_B"/>
    <property type="match status" value="1"/>
</dbReference>
<dbReference type="PANTHER" id="PTHR42978:SF2">
    <property type="entry name" value="102 KBASES UNSTABLE REGION: FROM 1 TO 119443"/>
    <property type="match status" value="1"/>
</dbReference>
<dbReference type="SUPFAM" id="SSF56281">
    <property type="entry name" value="Metallo-hydrolase/oxidoreductase"/>
    <property type="match status" value="1"/>
</dbReference>